<organism evidence="1 2">
    <name type="scientific">Solanum verrucosum</name>
    <dbReference type="NCBI Taxonomy" id="315347"/>
    <lineage>
        <taxon>Eukaryota</taxon>
        <taxon>Viridiplantae</taxon>
        <taxon>Streptophyta</taxon>
        <taxon>Embryophyta</taxon>
        <taxon>Tracheophyta</taxon>
        <taxon>Spermatophyta</taxon>
        <taxon>Magnoliopsida</taxon>
        <taxon>eudicotyledons</taxon>
        <taxon>Gunneridae</taxon>
        <taxon>Pentapetalae</taxon>
        <taxon>asterids</taxon>
        <taxon>lamiids</taxon>
        <taxon>Solanales</taxon>
        <taxon>Solanaceae</taxon>
        <taxon>Solanoideae</taxon>
        <taxon>Solaneae</taxon>
        <taxon>Solanum</taxon>
    </lineage>
</organism>
<evidence type="ECO:0000313" key="1">
    <source>
        <dbReference type="EMBL" id="WMV28128.1"/>
    </source>
</evidence>
<dbReference type="Proteomes" id="UP001234989">
    <property type="component" value="Chromosome 5"/>
</dbReference>
<proteinExistence type="predicted"/>
<sequence>MAINLKKNRIHHVVPSTLSILRY</sequence>
<reference evidence="1" key="1">
    <citation type="submission" date="2023-08" db="EMBL/GenBank/DDBJ databases">
        <title>A de novo genome assembly of Solanum verrucosum Schlechtendal, a Mexican diploid species geographically isolated from the other diploid A-genome species in potato relatives.</title>
        <authorList>
            <person name="Hosaka K."/>
        </authorList>
    </citation>
    <scope>NUCLEOTIDE SEQUENCE</scope>
    <source>
        <tissue evidence="1">Young leaves</tissue>
    </source>
</reference>
<name>A0AAF0QTL9_SOLVR</name>
<evidence type="ECO:0000313" key="2">
    <source>
        <dbReference type="Proteomes" id="UP001234989"/>
    </source>
</evidence>
<dbReference type="AlphaFoldDB" id="A0AAF0QTL9"/>
<keyword evidence="2" id="KW-1185">Reference proteome</keyword>
<protein>
    <submittedName>
        <fullName evidence="1">Uncharacterized protein</fullName>
    </submittedName>
</protein>
<gene>
    <name evidence="1" type="ORF">MTR67_021513</name>
</gene>
<accession>A0AAF0QTL9</accession>
<dbReference type="EMBL" id="CP133616">
    <property type="protein sequence ID" value="WMV28128.1"/>
    <property type="molecule type" value="Genomic_DNA"/>
</dbReference>